<reference evidence="3 4" key="1">
    <citation type="submission" date="2018-07" db="EMBL/GenBank/DDBJ databases">
        <title>Mechanisms of high-level aminoglycoside resistance among Gram-negative pathogens in Brazil.</title>
        <authorList>
            <person name="Ballaben A.S."/>
            <person name="Darini A.L.C."/>
            <person name="Doi Y."/>
        </authorList>
    </citation>
    <scope>NUCLEOTIDE SEQUENCE [LARGE SCALE GENOMIC DNA]</scope>
    <source>
        <strain evidence="3 4">B2-305</strain>
    </source>
</reference>
<feature type="region of interest" description="Disordered" evidence="1">
    <location>
        <begin position="24"/>
        <end position="66"/>
    </location>
</feature>
<evidence type="ECO:0000256" key="1">
    <source>
        <dbReference type="SAM" id="MobiDB-lite"/>
    </source>
</evidence>
<feature type="domain" description="Exotoxin A catalytic" evidence="2">
    <location>
        <begin position="1"/>
        <end position="46"/>
    </location>
</feature>
<dbReference type="AlphaFoldDB" id="A0A367LV87"/>
<evidence type="ECO:0000259" key="2">
    <source>
        <dbReference type="Pfam" id="PF09009"/>
    </source>
</evidence>
<dbReference type="InterPro" id="IPR015099">
    <property type="entry name" value="Exotox-A_cataly_dom"/>
</dbReference>
<evidence type="ECO:0000313" key="4">
    <source>
        <dbReference type="Proteomes" id="UP000253594"/>
    </source>
</evidence>
<proteinExistence type="predicted"/>
<dbReference type="CDD" id="cd01436">
    <property type="entry name" value="Dipth_tox_like"/>
    <property type="match status" value="1"/>
</dbReference>
<sequence length="66" mass="6989">EGGRLETILGWPLAERTVVIPSAIPTDPRNVGGDLDPSSIPDKEQAISALPAYASQPGKPPREDLK</sequence>
<name>A0A367LV87_PSEAI</name>
<dbReference type="Gene3D" id="3.90.175.10">
    <property type="entry name" value="Diphtheria Toxin, domain 1"/>
    <property type="match status" value="1"/>
</dbReference>
<dbReference type="SUPFAM" id="SSF56399">
    <property type="entry name" value="ADP-ribosylation"/>
    <property type="match status" value="1"/>
</dbReference>
<gene>
    <name evidence="3" type="ORF">DT376_41730</name>
</gene>
<feature type="non-terminal residue" evidence="3">
    <location>
        <position position="1"/>
    </location>
</feature>
<protein>
    <submittedName>
        <fullName evidence="3">Exotoxin</fullName>
    </submittedName>
</protein>
<comment type="caution">
    <text evidence="3">The sequence shown here is derived from an EMBL/GenBank/DDBJ whole genome shotgun (WGS) entry which is preliminary data.</text>
</comment>
<organism evidence="3 4">
    <name type="scientific">Pseudomonas aeruginosa</name>
    <dbReference type="NCBI Taxonomy" id="287"/>
    <lineage>
        <taxon>Bacteria</taxon>
        <taxon>Pseudomonadati</taxon>
        <taxon>Pseudomonadota</taxon>
        <taxon>Gammaproteobacteria</taxon>
        <taxon>Pseudomonadales</taxon>
        <taxon>Pseudomonadaceae</taxon>
        <taxon>Pseudomonas</taxon>
    </lineage>
</organism>
<accession>A0A367LV87</accession>
<dbReference type="EMBL" id="QORE01003426">
    <property type="protein sequence ID" value="RCI69105.1"/>
    <property type="molecule type" value="Genomic_DNA"/>
</dbReference>
<dbReference type="Pfam" id="PF09009">
    <property type="entry name" value="Exotox-A_cataly"/>
    <property type="match status" value="1"/>
</dbReference>
<dbReference type="Proteomes" id="UP000253594">
    <property type="component" value="Unassembled WGS sequence"/>
</dbReference>
<evidence type="ECO:0000313" key="3">
    <source>
        <dbReference type="EMBL" id="RCI69105.1"/>
    </source>
</evidence>
<dbReference type="GO" id="GO:0047286">
    <property type="term" value="F:NAD+-diphthamide ADP-ribosyltransferase activity"/>
    <property type="evidence" value="ECO:0007669"/>
    <property type="project" value="InterPro"/>
</dbReference>